<dbReference type="GO" id="GO:0005737">
    <property type="term" value="C:cytoplasm"/>
    <property type="evidence" value="ECO:0007669"/>
    <property type="project" value="TreeGrafter"/>
</dbReference>
<keyword evidence="3" id="KW-0378">Hydrolase</keyword>
<dbReference type="NCBIfam" id="NF006958">
    <property type="entry name" value="PRK09435.1"/>
    <property type="match status" value="1"/>
</dbReference>
<evidence type="ECO:0000256" key="2">
    <source>
        <dbReference type="SAM" id="MobiDB-lite"/>
    </source>
</evidence>
<proteinExistence type="inferred from homology"/>
<dbReference type="Gene3D" id="1.10.287.130">
    <property type="match status" value="1"/>
</dbReference>
<evidence type="ECO:0000256" key="1">
    <source>
        <dbReference type="ARBA" id="ARBA00009625"/>
    </source>
</evidence>
<evidence type="ECO:0000313" key="3">
    <source>
        <dbReference type="EMBL" id="CAI2769399.1"/>
    </source>
</evidence>
<dbReference type="EMBL" id="OX336425">
    <property type="protein sequence ID" value="CAI2769399.1"/>
    <property type="molecule type" value="Genomic_DNA"/>
</dbReference>
<dbReference type="PANTHER" id="PTHR23408">
    <property type="entry name" value="METHYLMALONYL-COA MUTASE"/>
    <property type="match status" value="1"/>
</dbReference>
<dbReference type="RefSeq" id="WP_263361769.1">
    <property type="nucleotide sequence ID" value="NZ_OX336425.1"/>
</dbReference>
<dbReference type="Gene3D" id="1.20.5.170">
    <property type="match status" value="1"/>
</dbReference>
<sequence>MSASEKRSGSLHEKAGISPPEITNVTAIRQIKKNRRQQPSSSELIEGILLGNITALSRAITLVESTNQEHVAKANEVVNGCLPHANRSIRIGITGVPGVGKSTFIETFGSYLTHLGKKVAVLAVDPSSSISHGSILGDKTRMEELVKDENAFIRPSASGDTLGGVARKTRESIILCEAAGFDTIVIETVGVGQSETAVHSMVDFFLLLKISGAGDELQGIKRGIMEMADAIVINKADGDNIKKANQAKLEFNRALHLFPPKKSNWQPKVTTCSAVTKDGISEIWNTISDYTEATTASGFFQERRKEQNQFWMMETINEQLRLNFYNQPEIIAQLEQNKKAVQNDEISPFAAAQNLLELYFRDTK</sequence>
<dbReference type="Gene3D" id="3.40.50.300">
    <property type="entry name" value="P-loop containing nucleotide triphosphate hydrolases"/>
    <property type="match status" value="1"/>
</dbReference>
<name>A0A9W4X5C6_9FLAO</name>
<accession>A0A9W4X5C6</accession>
<feature type="region of interest" description="Disordered" evidence="2">
    <location>
        <begin position="1"/>
        <end position="21"/>
    </location>
</feature>
<dbReference type="GO" id="GO:0005525">
    <property type="term" value="F:GTP binding"/>
    <property type="evidence" value="ECO:0007669"/>
    <property type="project" value="InterPro"/>
</dbReference>
<dbReference type="NCBIfam" id="TIGR00750">
    <property type="entry name" value="lao"/>
    <property type="match status" value="1"/>
</dbReference>
<dbReference type="SUPFAM" id="SSF52540">
    <property type="entry name" value="P-loop containing nucleoside triphosphate hydrolases"/>
    <property type="match status" value="1"/>
</dbReference>
<dbReference type="KEGG" id="fcs:TRV642_4774"/>
<dbReference type="CDD" id="cd03114">
    <property type="entry name" value="MMAA-like"/>
    <property type="match status" value="1"/>
</dbReference>
<dbReference type="InterPro" id="IPR027417">
    <property type="entry name" value="P-loop_NTPase"/>
</dbReference>
<gene>
    <name evidence="3" type="ORF">TRV642_4774</name>
</gene>
<dbReference type="Pfam" id="PF03308">
    <property type="entry name" value="MeaB"/>
    <property type="match status" value="1"/>
</dbReference>
<dbReference type="EC" id="3.6.-.-" evidence="3"/>
<evidence type="ECO:0000313" key="4">
    <source>
        <dbReference type="Proteomes" id="UP001152749"/>
    </source>
</evidence>
<comment type="similarity">
    <text evidence="1">Belongs to the SIMIBI class G3E GTPase family. ArgK/MeaB subfamily.</text>
</comment>
<organism evidence="3 4">
    <name type="scientific">Flavobacterium collinsii</name>
    <dbReference type="NCBI Taxonomy" id="1114861"/>
    <lineage>
        <taxon>Bacteria</taxon>
        <taxon>Pseudomonadati</taxon>
        <taxon>Bacteroidota</taxon>
        <taxon>Flavobacteriia</taxon>
        <taxon>Flavobacteriales</taxon>
        <taxon>Flavobacteriaceae</taxon>
        <taxon>Flavobacterium</taxon>
    </lineage>
</organism>
<protein>
    <submittedName>
        <fullName evidence="3">GTPase CC_2483</fullName>
        <ecNumber evidence="3">3.6.-.-</ecNumber>
    </submittedName>
</protein>
<dbReference type="AlphaFoldDB" id="A0A9W4X5C6"/>
<dbReference type="PANTHER" id="PTHR23408:SF3">
    <property type="entry name" value="METHYLMALONIC ACIDURIA TYPE A PROTEIN, MITOCHONDRIAL"/>
    <property type="match status" value="1"/>
</dbReference>
<dbReference type="GO" id="GO:0003924">
    <property type="term" value="F:GTPase activity"/>
    <property type="evidence" value="ECO:0007669"/>
    <property type="project" value="InterPro"/>
</dbReference>
<feature type="compositionally biased region" description="Basic and acidic residues" evidence="2">
    <location>
        <begin position="1"/>
        <end position="15"/>
    </location>
</feature>
<dbReference type="InterPro" id="IPR005129">
    <property type="entry name" value="GTPase_ArgK"/>
</dbReference>
<dbReference type="Proteomes" id="UP001152749">
    <property type="component" value="Chromosome"/>
</dbReference>
<reference evidence="3" key="1">
    <citation type="submission" date="2022-09" db="EMBL/GenBank/DDBJ databases">
        <authorList>
            <person name="Duchaud E."/>
        </authorList>
    </citation>
    <scope>NUCLEOTIDE SEQUENCE</scope>
    <source>
        <strain evidence="3">TRV642</strain>
    </source>
</reference>